<dbReference type="Proteomes" id="UP000887574">
    <property type="component" value="Unplaced"/>
</dbReference>
<dbReference type="InterPro" id="IPR001283">
    <property type="entry name" value="CRISP-related"/>
</dbReference>
<reference evidence="4" key="1">
    <citation type="submission" date="2022-11" db="UniProtKB">
        <authorList>
            <consortium name="WormBaseParasite"/>
        </authorList>
    </citation>
    <scope>IDENTIFICATION</scope>
</reference>
<dbReference type="InterPro" id="IPR014044">
    <property type="entry name" value="CAP_dom"/>
</dbReference>
<name>A0A915EGP8_9BILA</name>
<evidence type="ECO:0000259" key="2">
    <source>
        <dbReference type="SMART" id="SM00198"/>
    </source>
</evidence>
<evidence type="ECO:0000313" key="3">
    <source>
        <dbReference type="Proteomes" id="UP000887574"/>
    </source>
</evidence>
<dbReference type="AlphaFoldDB" id="A0A915EGP8"/>
<keyword evidence="3" id="KW-1185">Reference proteome</keyword>
<feature type="signal peptide" evidence="1">
    <location>
        <begin position="1"/>
        <end position="21"/>
    </location>
</feature>
<keyword evidence="1" id="KW-0732">Signal</keyword>
<dbReference type="SUPFAM" id="SSF55797">
    <property type="entry name" value="PR-1-like"/>
    <property type="match status" value="1"/>
</dbReference>
<organism evidence="3 4">
    <name type="scientific">Ditylenchus dipsaci</name>
    <dbReference type="NCBI Taxonomy" id="166011"/>
    <lineage>
        <taxon>Eukaryota</taxon>
        <taxon>Metazoa</taxon>
        <taxon>Ecdysozoa</taxon>
        <taxon>Nematoda</taxon>
        <taxon>Chromadorea</taxon>
        <taxon>Rhabditida</taxon>
        <taxon>Tylenchina</taxon>
        <taxon>Tylenchomorpha</taxon>
        <taxon>Sphaerularioidea</taxon>
        <taxon>Anguinidae</taxon>
        <taxon>Anguininae</taxon>
        <taxon>Ditylenchus</taxon>
    </lineage>
</organism>
<evidence type="ECO:0000256" key="1">
    <source>
        <dbReference type="SAM" id="SignalP"/>
    </source>
</evidence>
<dbReference type="PANTHER" id="PTHR10334">
    <property type="entry name" value="CYSTEINE-RICH SECRETORY PROTEIN-RELATED"/>
    <property type="match status" value="1"/>
</dbReference>
<proteinExistence type="predicted"/>
<evidence type="ECO:0000313" key="4">
    <source>
        <dbReference type="WBParaSite" id="jg5154"/>
    </source>
</evidence>
<dbReference type="Gene3D" id="3.40.33.10">
    <property type="entry name" value="CAP"/>
    <property type="match status" value="1"/>
</dbReference>
<dbReference type="Pfam" id="PF00188">
    <property type="entry name" value="CAP"/>
    <property type="match status" value="1"/>
</dbReference>
<accession>A0A915EGP8</accession>
<feature type="chain" id="PRO_5037963496" evidence="1">
    <location>
        <begin position="22"/>
        <end position="151"/>
    </location>
</feature>
<dbReference type="InterPro" id="IPR035940">
    <property type="entry name" value="CAP_sf"/>
</dbReference>
<feature type="domain" description="SCP" evidence="2">
    <location>
        <begin position="27"/>
        <end position="148"/>
    </location>
</feature>
<dbReference type="WBParaSite" id="jg5154">
    <property type="protein sequence ID" value="jg5154"/>
    <property type="gene ID" value="jg5154"/>
</dbReference>
<protein>
    <submittedName>
        <fullName evidence="4">SCP domain-containing protein</fullName>
    </submittedName>
</protein>
<dbReference type="SMART" id="SM00198">
    <property type="entry name" value="SCP"/>
    <property type="match status" value="1"/>
</dbReference>
<dbReference type="CDD" id="cd05380">
    <property type="entry name" value="CAP_euk"/>
    <property type="match status" value="1"/>
</dbReference>
<sequence length="151" mass="17480">MRKILYFPLLILPITNFLCLGQKMTPKIRSKILHGHNIRRARDYLEKSAKSWAKKCQSLKHSNGNHGENLYMVWPAFSLEKVALKALEAWWDFELHNLTMPIPKRLDKKLFEHSGAGHFTQMSTDLIRSVGCAGSKCPGDRLLFVCHYDKR</sequence>